<evidence type="ECO:0000313" key="3">
    <source>
        <dbReference type="Proteomes" id="UP000215914"/>
    </source>
</evidence>
<feature type="compositionally biased region" description="Low complexity" evidence="1">
    <location>
        <begin position="42"/>
        <end position="51"/>
    </location>
</feature>
<feature type="region of interest" description="Disordered" evidence="1">
    <location>
        <begin position="29"/>
        <end position="51"/>
    </location>
</feature>
<dbReference type="AlphaFoldDB" id="A0A9K3HQR0"/>
<evidence type="ECO:0000313" key="2">
    <source>
        <dbReference type="EMBL" id="KAF5782717.1"/>
    </source>
</evidence>
<proteinExistence type="predicted"/>
<evidence type="ECO:0000256" key="1">
    <source>
        <dbReference type="SAM" id="MobiDB-lite"/>
    </source>
</evidence>
<gene>
    <name evidence="2" type="ORF">HanXRQr2_Chr11g0499261</name>
</gene>
<accession>A0A9K3HQR0</accession>
<sequence>MFFCTKLACLKNVRDINCTNFGLEEVRNLRSPPDGGGGGPSLIGLASASTA</sequence>
<keyword evidence="3" id="KW-1185">Reference proteome</keyword>
<dbReference type="Gramene" id="mRNA:HanXRQr2_Chr11g0499261">
    <property type="protein sequence ID" value="CDS:HanXRQr2_Chr11g0499261.1"/>
    <property type="gene ID" value="HanXRQr2_Chr11g0499261"/>
</dbReference>
<protein>
    <submittedName>
        <fullName evidence="2">Uncharacterized protein</fullName>
    </submittedName>
</protein>
<dbReference type="Proteomes" id="UP000215914">
    <property type="component" value="Unassembled WGS sequence"/>
</dbReference>
<organism evidence="2 3">
    <name type="scientific">Helianthus annuus</name>
    <name type="common">Common sunflower</name>
    <dbReference type="NCBI Taxonomy" id="4232"/>
    <lineage>
        <taxon>Eukaryota</taxon>
        <taxon>Viridiplantae</taxon>
        <taxon>Streptophyta</taxon>
        <taxon>Embryophyta</taxon>
        <taxon>Tracheophyta</taxon>
        <taxon>Spermatophyta</taxon>
        <taxon>Magnoliopsida</taxon>
        <taxon>eudicotyledons</taxon>
        <taxon>Gunneridae</taxon>
        <taxon>Pentapetalae</taxon>
        <taxon>asterids</taxon>
        <taxon>campanulids</taxon>
        <taxon>Asterales</taxon>
        <taxon>Asteraceae</taxon>
        <taxon>Asteroideae</taxon>
        <taxon>Heliantheae alliance</taxon>
        <taxon>Heliantheae</taxon>
        <taxon>Helianthus</taxon>
    </lineage>
</organism>
<name>A0A9K3HQR0_HELAN</name>
<reference evidence="2" key="2">
    <citation type="submission" date="2020-06" db="EMBL/GenBank/DDBJ databases">
        <title>Helianthus annuus Genome sequencing and assembly Release 2.</title>
        <authorList>
            <person name="Gouzy J."/>
            <person name="Langlade N."/>
            <person name="Munos S."/>
        </authorList>
    </citation>
    <scope>NUCLEOTIDE SEQUENCE</scope>
    <source>
        <tissue evidence="2">Leaves</tissue>
    </source>
</reference>
<dbReference type="EMBL" id="MNCJ02000326">
    <property type="protein sequence ID" value="KAF5782717.1"/>
    <property type="molecule type" value="Genomic_DNA"/>
</dbReference>
<reference evidence="2" key="1">
    <citation type="journal article" date="2017" name="Nature">
        <title>The sunflower genome provides insights into oil metabolism, flowering and Asterid evolution.</title>
        <authorList>
            <person name="Badouin H."/>
            <person name="Gouzy J."/>
            <person name="Grassa C.J."/>
            <person name="Murat F."/>
            <person name="Staton S.E."/>
            <person name="Cottret L."/>
            <person name="Lelandais-Briere C."/>
            <person name="Owens G.L."/>
            <person name="Carrere S."/>
            <person name="Mayjonade B."/>
            <person name="Legrand L."/>
            <person name="Gill N."/>
            <person name="Kane N.C."/>
            <person name="Bowers J.E."/>
            <person name="Hubner S."/>
            <person name="Bellec A."/>
            <person name="Berard A."/>
            <person name="Berges H."/>
            <person name="Blanchet N."/>
            <person name="Boniface M.C."/>
            <person name="Brunel D."/>
            <person name="Catrice O."/>
            <person name="Chaidir N."/>
            <person name="Claudel C."/>
            <person name="Donnadieu C."/>
            <person name="Faraut T."/>
            <person name="Fievet G."/>
            <person name="Helmstetter N."/>
            <person name="King M."/>
            <person name="Knapp S.J."/>
            <person name="Lai Z."/>
            <person name="Le Paslier M.C."/>
            <person name="Lippi Y."/>
            <person name="Lorenzon L."/>
            <person name="Mandel J.R."/>
            <person name="Marage G."/>
            <person name="Marchand G."/>
            <person name="Marquand E."/>
            <person name="Bret-Mestries E."/>
            <person name="Morien E."/>
            <person name="Nambeesan S."/>
            <person name="Nguyen T."/>
            <person name="Pegot-Espagnet P."/>
            <person name="Pouilly N."/>
            <person name="Raftis F."/>
            <person name="Sallet E."/>
            <person name="Schiex T."/>
            <person name="Thomas J."/>
            <person name="Vandecasteele C."/>
            <person name="Vares D."/>
            <person name="Vear F."/>
            <person name="Vautrin S."/>
            <person name="Crespi M."/>
            <person name="Mangin B."/>
            <person name="Burke J.M."/>
            <person name="Salse J."/>
            <person name="Munos S."/>
            <person name="Vincourt P."/>
            <person name="Rieseberg L.H."/>
            <person name="Langlade N.B."/>
        </authorList>
    </citation>
    <scope>NUCLEOTIDE SEQUENCE</scope>
    <source>
        <tissue evidence="2">Leaves</tissue>
    </source>
</reference>
<comment type="caution">
    <text evidence="2">The sequence shown here is derived from an EMBL/GenBank/DDBJ whole genome shotgun (WGS) entry which is preliminary data.</text>
</comment>